<proteinExistence type="predicted"/>
<sequence length="417" mass="45476">MRGGRHMLTMQGISARKSAVAPVLAVVLALLCTLWPAPLRAWPQGGVPQAVWQDSERNNRRSPSQIKRQLRPPQVRAAQLPLADDAQDQRAAKTRGLIAANAAPLAAPPASGDQLPMLEQGEWRLKVAPAAVTNTDSVLLGDIAAPLGHMDPALWSDLKSRRLWPAPPEEGKPLQINRSRLSQALRQSLGNELAARCILPTSLVIQRGGLVFREDDLRSYVVKSLTPQLSAMPGEAELNEFRLPEYIFLAHSQQRVQLEPGKLTPGRVPLRFAVQEADGTVLRRVSGTVNLTLWITVPAASRPLGKGDALTPEAVTFMRINASQLRDLPWDGHGGPWQVTRSLITGEPILQSDLASQLMVRRGTILSLIYTRGNLRMTTQAEALADGEPGATIPVRNLQTKKQIYATVKDGSTVEIH</sequence>
<dbReference type="PANTHER" id="PTHR36307:SF1">
    <property type="entry name" value="FLAGELLA BASAL BODY P-RING FORMATION PROTEIN FLGA"/>
    <property type="match status" value="1"/>
</dbReference>
<dbReference type="Proteomes" id="UP000069241">
    <property type="component" value="Chromosome"/>
</dbReference>
<reference evidence="4" key="1">
    <citation type="submission" date="2016-02" db="EMBL/GenBank/DDBJ databases">
        <authorList>
            <person name="Holder M.E."/>
            <person name="Ajami N.J."/>
            <person name="Petrosino J.F."/>
        </authorList>
    </citation>
    <scope>NUCLEOTIDE SEQUENCE [LARGE SCALE GENOMIC DNA]</scope>
    <source>
        <strain evidence="4">CCUG 45958</strain>
    </source>
</reference>
<dbReference type="Gene3D" id="2.30.30.760">
    <property type="match status" value="1"/>
</dbReference>
<evidence type="ECO:0000256" key="1">
    <source>
        <dbReference type="SAM" id="MobiDB-lite"/>
    </source>
</evidence>
<dbReference type="PANTHER" id="PTHR36307">
    <property type="entry name" value="FLAGELLA BASAL BODY P-RING FORMATION PROTEIN FLGA"/>
    <property type="match status" value="1"/>
</dbReference>
<keyword evidence="3" id="KW-0282">Flagellum</keyword>
<keyword evidence="3" id="KW-0969">Cilium</keyword>
<evidence type="ECO:0000313" key="4">
    <source>
        <dbReference type="Proteomes" id="UP000069241"/>
    </source>
</evidence>
<dbReference type="GO" id="GO:0044780">
    <property type="term" value="P:bacterial-type flagellum assembly"/>
    <property type="evidence" value="ECO:0007669"/>
    <property type="project" value="InterPro"/>
</dbReference>
<protein>
    <submittedName>
        <fullName evidence="3">Flagellin biosynthesis protein FlgA</fullName>
    </submittedName>
</protein>
<dbReference type="InterPro" id="IPR039246">
    <property type="entry name" value="Flagellar_FlgA"/>
</dbReference>
<accession>A0A0X8JHT6</accession>
<evidence type="ECO:0000259" key="2">
    <source>
        <dbReference type="Pfam" id="PF13144"/>
    </source>
</evidence>
<dbReference type="InterPro" id="IPR017585">
    <property type="entry name" value="SAF_FlgA"/>
</dbReference>
<dbReference type="CDD" id="cd11614">
    <property type="entry name" value="SAF_CpaB_FlgA_like"/>
    <property type="match status" value="1"/>
</dbReference>
<dbReference type="STRING" id="44742.AXF13_02470"/>
<dbReference type="EMBL" id="CP014229">
    <property type="protein sequence ID" value="AMD89063.1"/>
    <property type="molecule type" value="Genomic_DNA"/>
</dbReference>
<keyword evidence="4" id="KW-1185">Reference proteome</keyword>
<evidence type="ECO:0000313" key="3">
    <source>
        <dbReference type="EMBL" id="AMD89063.1"/>
    </source>
</evidence>
<dbReference type="Pfam" id="PF13144">
    <property type="entry name" value="ChapFlgA"/>
    <property type="match status" value="1"/>
</dbReference>
<dbReference type="AlphaFoldDB" id="A0A0X8JHT6"/>
<organism evidence="3 4">
    <name type="scientific">Desulfovibrio fairfieldensis</name>
    <dbReference type="NCBI Taxonomy" id="44742"/>
    <lineage>
        <taxon>Bacteria</taxon>
        <taxon>Pseudomonadati</taxon>
        <taxon>Thermodesulfobacteriota</taxon>
        <taxon>Desulfovibrionia</taxon>
        <taxon>Desulfovibrionales</taxon>
        <taxon>Desulfovibrionaceae</taxon>
        <taxon>Desulfovibrio</taxon>
    </lineage>
</organism>
<name>A0A0X8JHT6_9BACT</name>
<keyword evidence="3" id="KW-0966">Cell projection</keyword>
<feature type="region of interest" description="Disordered" evidence="1">
    <location>
        <begin position="52"/>
        <end position="91"/>
    </location>
</feature>
<dbReference type="KEGG" id="dfi:AXF13_02470"/>
<gene>
    <name evidence="3" type="ORF">AXF13_02470</name>
</gene>
<feature type="domain" description="Flagella basal body P-ring formation protein FlgA SAF" evidence="2">
    <location>
        <begin position="297"/>
        <end position="416"/>
    </location>
</feature>
<dbReference type="NCBIfam" id="TIGR03170">
    <property type="entry name" value="flgA_cterm"/>
    <property type="match status" value="1"/>
</dbReference>